<proteinExistence type="predicted"/>
<organism evidence="2">
    <name type="scientific">Chromera velia CCMP2878</name>
    <dbReference type="NCBI Taxonomy" id="1169474"/>
    <lineage>
        <taxon>Eukaryota</taxon>
        <taxon>Sar</taxon>
        <taxon>Alveolata</taxon>
        <taxon>Colpodellida</taxon>
        <taxon>Chromeraceae</taxon>
        <taxon>Chromera</taxon>
    </lineage>
</organism>
<evidence type="ECO:0000313" key="2">
    <source>
        <dbReference type="EMBL" id="CEM22754.1"/>
    </source>
</evidence>
<name>A0A0G4G4B2_9ALVE</name>
<feature type="region of interest" description="Disordered" evidence="1">
    <location>
        <begin position="103"/>
        <end position="155"/>
    </location>
</feature>
<reference evidence="2" key="1">
    <citation type="submission" date="2014-11" db="EMBL/GenBank/DDBJ databases">
        <authorList>
            <person name="Otto D Thomas"/>
            <person name="Naeem Raeece"/>
        </authorList>
    </citation>
    <scope>NUCLEOTIDE SEQUENCE</scope>
</reference>
<feature type="compositionally biased region" description="Polar residues" evidence="1">
    <location>
        <begin position="114"/>
        <end position="147"/>
    </location>
</feature>
<dbReference type="AlphaFoldDB" id="A0A0G4G4B2"/>
<accession>A0A0G4G4B2</accession>
<dbReference type="VEuPathDB" id="CryptoDB:Cvel_20075"/>
<protein>
    <submittedName>
        <fullName evidence="2">Uncharacterized protein</fullName>
    </submittedName>
</protein>
<gene>
    <name evidence="2" type="ORF">Cvel_20075</name>
</gene>
<evidence type="ECO:0000256" key="1">
    <source>
        <dbReference type="SAM" id="MobiDB-lite"/>
    </source>
</evidence>
<sequence length="155" mass="16860">MDRGSSSGLTERRVRPPGYGFTLCLQSSDFVVCTHPIRERRSRPPRPSRTLRLDRSADLRSAIVLPSFEAQTSSEAIGEEVGRAAALLQEGFEKCLALPRLGSTEVVPPLPGGSKSSPRSPQRHALSSDSEAFKATSQVGRLSTGPTWSEIRENK</sequence>
<dbReference type="EMBL" id="CDMZ01000856">
    <property type="protein sequence ID" value="CEM22754.1"/>
    <property type="molecule type" value="Genomic_DNA"/>
</dbReference>